<sequence>MRTTYHPQMDGQSERTIQTLKDMLRACVIDFFSFGALYGRKCGSHVLWAEIGEIRSIGSELVQETTNKVILIKEKLKAVRDFQKRYVGNMLIMESLVKKKQKGAILELKRRHLKNTIFCTYTSYPAMKIRCISASSAQETRNDQFLIRLEFLKQRRAAKDNTFNGMNGEDVTDHIARVLEITEWIKIPNVEKNVLRLHVFSKSLSGDAEKWWNDEIEGKAIGWNETCNKFCRKYYSLSHSSNSKVPDDLDNGTDYLEFFYWLALKFDNYWEIDKNTQNGLWEFYVNERTKGAMGDLDDEPRNESYKKECSDTFYKPYLDTQDAKDIYEIIDREYTPIPIPAPRDIDNPDELCRTECVSVETTRESKRVQIDWGMKRLWCSAVSPSKI</sequence>
<protein>
    <submittedName>
        <fullName evidence="1">Reverse transcriptase domain-containing protein</fullName>
    </submittedName>
</protein>
<dbReference type="EMBL" id="BQNB010018913">
    <property type="protein sequence ID" value="GJT79602.1"/>
    <property type="molecule type" value="Genomic_DNA"/>
</dbReference>
<organism evidence="1 2">
    <name type="scientific">Tanacetum coccineum</name>
    <dbReference type="NCBI Taxonomy" id="301880"/>
    <lineage>
        <taxon>Eukaryota</taxon>
        <taxon>Viridiplantae</taxon>
        <taxon>Streptophyta</taxon>
        <taxon>Embryophyta</taxon>
        <taxon>Tracheophyta</taxon>
        <taxon>Spermatophyta</taxon>
        <taxon>Magnoliopsida</taxon>
        <taxon>eudicotyledons</taxon>
        <taxon>Gunneridae</taxon>
        <taxon>Pentapetalae</taxon>
        <taxon>asterids</taxon>
        <taxon>campanulids</taxon>
        <taxon>Asterales</taxon>
        <taxon>Asteraceae</taxon>
        <taxon>Asteroideae</taxon>
        <taxon>Anthemideae</taxon>
        <taxon>Anthemidinae</taxon>
        <taxon>Tanacetum</taxon>
    </lineage>
</organism>
<dbReference type="InterPro" id="IPR012337">
    <property type="entry name" value="RNaseH-like_sf"/>
</dbReference>
<keyword evidence="1" id="KW-0808">Transferase</keyword>
<accession>A0ABQ5GX81</accession>
<keyword evidence="1" id="KW-0548">Nucleotidyltransferase</keyword>
<proteinExistence type="predicted"/>
<reference evidence="1" key="2">
    <citation type="submission" date="2022-01" db="EMBL/GenBank/DDBJ databases">
        <authorList>
            <person name="Yamashiro T."/>
            <person name="Shiraishi A."/>
            <person name="Satake H."/>
            <person name="Nakayama K."/>
        </authorList>
    </citation>
    <scope>NUCLEOTIDE SEQUENCE</scope>
</reference>
<keyword evidence="2" id="KW-1185">Reference proteome</keyword>
<evidence type="ECO:0000313" key="2">
    <source>
        <dbReference type="Proteomes" id="UP001151760"/>
    </source>
</evidence>
<dbReference type="GO" id="GO:0003964">
    <property type="term" value="F:RNA-directed DNA polymerase activity"/>
    <property type="evidence" value="ECO:0007669"/>
    <property type="project" value="UniProtKB-KW"/>
</dbReference>
<keyword evidence="1" id="KW-0695">RNA-directed DNA polymerase</keyword>
<dbReference type="InterPro" id="IPR036397">
    <property type="entry name" value="RNaseH_sf"/>
</dbReference>
<dbReference type="Proteomes" id="UP001151760">
    <property type="component" value="Unassembled WGS sequence"/>
</dbReference>
<reference evidence="1" key="1">
    <citation type="journal article" date="2022" name="Int. J. Mol. Sci.">
        <title>Draft Genome of Tanacetum Coccineum: Genomic Comparison of Closely Related Tanacetum-Family Plants.</title>
        <authorList>
            <person name="Yamashiro T."/>
            <person name="Shiraishi A."/>
            <person name="Nakayama K."/>
            <person name="Satake H."/>
        </authorList>
    </citation>
    <scope>NUCLEOTIDE SEQUENCE</scope>
</reference>
<evidence type="ECO:0000313" key="1">
    <source>
        <dbReference type="EMBL" id="GJT79602.1"/>
    </source>
</evidence>
<dbReference type="Gene3D" id="3.30.420.10">
    <property type="entry name" value="Ribonuclease H-like superfamily/Ribonuclease H"/>
    <property type="match status" value="1"/>
</dbReference>
<dbReference type="SUPFAM" id="SSF53098">
    <property type="entry name" value="Ribonuclease H-like"/>
    <property type="match status" value="1"/>
</dbReference>
<name>A0ABQ5GX81_9ASTR</name>
<gene>
    <name evidence="1" type="ORF">Tco_1053944</name>
</gene>
<comment type="caution">
    <text evidence="1">The sequence shown here is derived from an EMBL/GenBank/DDBJ whole genome shotgun (WGS) entry which is preliminary data.</text>
</comment>